<proteinExistence type="predicted"/>
<dbReference type="EMBL" id="JBBPBN010000004">
    <property type="protein sequence ID" value="KAK9042271.1"/>
    <property type="molecule type" value="Genomic_DNA"/>
</dbReference>
<name>A0ABR2TXW6_9ROSI</name>
<dbReference type="Proteomes" id="UP001396334">
    <property type="component" value="Unassembled WGS sequence"/>
</dbReference>
<protein>
    <submittedName>
        <fullName evidence="1">Uncharacterized protein</fullName>
    </submittedName>
</protein>
<comment type="caution">
    <text evidence="1">The sequence shown here is derived from an EMBL/GenBank/DDBJ whole genome shotgun (WGS) entry which is preliminary data.</text>
</comment>
<evidence type="ECO:0000313" key="2">
    <source>
        <dbReference type="Proteomes" id="UP001396334"/>
    </source>
</evidence>
<keyword evidence="2" id="KW-1185">Reference proteome</keyword>
<evidence type="ECO:0000313" key="1">
    <source>
        <dbReference type="EMBL" id="KAK9042271.1"/>
    </source>
</evidence>
<organism evidence="1 2">
    <name type="scientific">Hibiscus sabdariffa</name>
    <name type="common">roselle</name>
    <dbReference type="NCBI Taxonomy" id="183260"/>
    <lineage>
        <taxon>Eukaryota</taxon>
        <taxon>Viridiplantae</taxon>
        <taxon>Streptophyta</taxon>
        <taxon>Embryophyta</taxon>
        <taxon>Tracheophyta</taxon>
        <taxon>Spermatophyta</taxon>
        <taxon>Magnoliopsida</taxon>
        <taxon>eudicotyledons</taxon>
        <taxon>Gunneridae</taxon>
        <taxon>Pentapetalae</taxon>
        <taxon>rosids</taxon>
        <taxon>malvids</taxon>
        <taxon>Malvales</taxon>
        <taxon>Malvaceae</taxon>
        <taxon>Malvoideae</taxon>
        <taxon>Hibiscus</taxon>
    </lineage>
</organism>
<accession>A0ABR2TXW6</accession>
<sequence length="106" mass="11581">MTRARYECMQRNGSGYHCKECLPCLEPFSFRFFGDVLFEKTLPLVVAPRGACPAISVTTNSPGRLIPTCRSYEASLTGAMQRAGLGSGEVGVLLPLTFFREGDLKS</sequence>
<gene>
    <name evidence="1" type="ORF">V6N11_017348</name>
</gene>
<reference evidence="1 2" key="1">
    <citation type="journal article" date="2024" name="G3 (Bethesda)">
        <title>Genome assembly of Hibiscus sabdariffa L. provides insights into metabolisms of medicinal natural products.</title>
        <authorList>
            <person name="Kim T."/>
        </authorList>
    </citation>
    <scope>NUCLEOTIDE SEQUENCE [LARGE SCALE GENOMIC DNA]</scope>
    <source>
        <strain evidence="1">TK-2024</strain>
        <tissue evidence="1">Old leaves</tissue>
    </source>
</reference>